<organism evidence="10 11">
    <name type="scientific">Perkinsus chesapeaki</name>
    <name type="common">Clam parasite</name>
    <name type="synonym">Perkinsus andrewsi</name>
    <dbReference type="NCBI Taxonomy" id="330153"/>
    <lineage>
        <taxon>Eukaryota</taxon>
        <taxon>Sar</taxon>
        <taxon>Alveolata</taxon>
        <taxon>Perkinsozoa</taxon>
        <taxon>Perkinsea</taxon>
        <taxon>Perkinsida</taxon>
        <taxon>Perkinsidae</taxon>
        <taxon>Perkinsus</taxon>
    </lineage>
</organism>
<keyword evidence="8" id="KW-1133">Transmembrane helix</keyword>
<dbReference type="CDD" id="cd01086">
    <property type="entry name" value="MetAP1"/>
    <property type="match status" value="1"/>
</dbReference>
<keyword evidence="2 5" id="KW-0645">Protease</keyword>
<dbReference type="GO" id="GO:0006508">
    <property type="term" value="P:proteolysis"/>
    <property type="evidence" value="ECO:0007669"/>
    <property type="project" value="UniProtKB-KW"/>
</dbReference>
<keyword evidence="1 5" id="KW-0031">Aminopeptidase</keyword>
<dbReference type="Pfam" id="PF00557">
    <property type="entry name" value="Peptidase_M24"/>
    <property type="match status" value="1"/>
</dbReference>
<accession>A0A7J6MAH2</accession>
<evidence type="ECO:0000313" key="10">
    <source>
        <dbReference type="EMBL" id="KAF4668603.1"/>
    </source>
</evidence>
<evidence type="ECO:0000256" key="1">
    <source>
        <dbReference type="ARBA" id="ARBA00022438"/>
    </source>
</evidence>
<feature type="binding site" evidence="5">
    <location>
        <position position="245"/>
    </location>
    <ligand>
        <name>a divalent metal cation</name>
        <dbReference type="ChEBI" id="CHEBI:60240"/>
        <label>2</label>
        <note>catalytic</note>
    </ligand>
</feature>
<sequence>MQPPSESSTWPRFEVKAPELIERMRRAALLAGKALNVALEAAKPGVTTTEIDDLVIDYIVSQGAYPSGINYMGFPRAVCMSVNECVVHGIPDTRPLEEGDIVNMDVTCYIDGVYGDTSDMAIVGGNTDIQGIKLINATHRALEAAIKACKPGLPFNTIAKAVVKVAREEGFTVNPQFCGHFIGTEMHLLPNILHTPEHGDMDEVMQVGQVFTIEPVLCEGVAWSRQWNDGWTYVTVDNGRAAQAEHMVNITPEGAEILTKRPDSLSNGIREGNDVMGEILGIYYNNDNTTYEPIVMEENNDVNKEQEEEEESTESDDDEEEELGAGQRRVSAASIDSSHLPSKTSITWAKRITAFRGGIDDGGKISNIRKTLRGMGRYADPTRLFNGSNVLKLSDLRDSTIFTDKLDKALEIKKSILAAAWRVMTNILLLVSSSILSLLVLDTSIYNTFGKEAEEVMEKKYPFVVHILVYWNMALELMQQLLLVYGYYHMSMYGIKVVPPFVRALRSHPRIDYRGSGRFNDIQIRQIAEFFERAALLAEAVWDNVKHNIDVGAPQLSTLRTFNTIDIIDILTSTEAVLSPDPVRVMFDASGIFSFTLMRRNAQLLEVDVGSNKLTDACIDSLMDLLIACDRLEYLDISGNYFTHKGIASLSDTIATHGRLRSVRVSHVLLDLDYLKQRPTLDLSIGAVYHGAIKRCGAKLKHMALCCGLGIKQLDIDYPSLEEYELALIRMITIDYTLARDWFRSQPIEIQQLTLQRVMKELGHCEAEDPRSLLDLTEEIALARNPPKQSRPAKLYDKQFSKAIITASDAMIIASCLCNCNTALTGLSLRGQFIGVEGAVAIIDAVTYLGCVETLDIAFNEISSADEEGIKEESNGEMITMNTYDPNKPNRHITVGHYKGGSGSAVTDALIDALVSTESLKIIDITGNLAFYPHIDDINRTAHAGGITKIHIMATTFPVDISKQMAEALQFIERGCNNEDVEEEDDDDLLEVTLNLSKAYSAALLSGDAEESCEGDEPGCFYLNDNIVLKSSNNDEGYGWYAKDTISEGTLFLSELPLAHIYDIDMDAARELVQEDEEDDDDEIESKEPTESELLTQVIINDAETRDDGWAYWKEQLDELHPRGEEYDSTDPEVIHQKCRLNILGFETCPEMVTYQQVYADLSGIGLYAKSSGFNHSCSPNVNRFAIGTCQHFVTNRDITPGEQLTISYFEHEYLSSNIKLRRKQLEGRDFICKCDRCMIEEASGDKYGNTTIATAGMDTIPEHLNDSLAIATPNERVNMCTRLLDNSFNPIEVKDKQVLGTKALIEVLIWLAVSHLQLHNYDKSDEAWSAAYNTALKYMPPNDESLSLCLMHRTANNLFAKDYLTANKLARQFVIQHSMTFGKSYKLIRLRYSLEVTYIAQTSLDDTSGVDERDLNKRVNLIWNTFKRAWLTTIQQARVISRAQFNDDDSDVSSSDDNNSDVEDKFDALTDKQKRRLQRAMMPLSAIVEGDTSCSSSEEEEDEDIIEEESEAEEDDNAHRTPKVNIYAQQFRCLLCPEKLLLSQGDVDKHKASKTHIKRARRQGGELNKEEEDGKEEKAEDNGHQPAETSDRIEGGAAADANVSSSGNKRKMKRKLKIKERRAANKKRALNDDEIAVKKAKFQAKKDRRQQRKAAATKDDTAA</sequence>
<feature type="binding site" evidence="5">
    <location>
        <position position="105"/>
    </location>
    <ligand>
        <name>a divalent metal cation</name>
        <dbReference type="ChEBI" id="CHEBI:60240"/>
        <label>1</label>
    </ligand>
</feature>
<comment type="similarity">
    <text evidence="5">Belongs to the peptidase M24A family. Methionine aminopeptidase type 1 subfamily.</text>
</comment>
<evidence type="ECO:0000256" key="7">
    <source>
        <dbReference type="SAM" id="MobiDB-lite"/>
    </source>
</evidence>
<feature type="binding site" evidence="5">
    <location>
        <position position="187"/>
    </location>
    <ligand>
        <name>substrate</name>
    </ligand>
</feature>
<feature type="binding site" evidence="5">
    <location>
        <position position="180"/>
    </location>
    <ligand>
        <name>a divalent metal cation</name>
        <dbReference type="ChEBI" id="CHEBI:60240"/>
        <label>2</label>
        <note>catalytic</note>
    </ligand>
</feature>
<dbReference type="PANTHER" id="PTHR43330">
    <property type="entry name" value="METHIONINE AMINOPEPTIDASE"/>
    <property type="match status" value="1"/>
</dbReference>
<dbReference type="NCBIfam" id="TIGR00500">
    <property type="entry name" value="met_pdase_I"/>
    <property type="match status" value="1"/>
</dbReference>
<dbReference type="PROSITE" id="PS50280">
    <property type="entry name" value="SET"/>
    <property type="match status" value="1"/>
</dbReference>
<name>A0A7J6MAH2_PERCH</name>
<dbReference type="Gene3D" id="2.170.270.10">
    <property type="entry name" value="SET domain"/>
    <property type="match status" value="1"/>
</dbReference>
<dbReference type="HAMAP" id="MF_01974">
    <property type="entry name" value="MetAP_1"/>
    <property type="match status" value="1"/>
</dbReference>
<dbReference type="EC" id="3.4.11.18" evidence="6"/>
<dbReference type="SUPFAM" id="SSF55920">
    <property type="entry name" value="Creatinase/aminopeptidase"/>
    <property type="match status" value="1"/>
</dbReference>
<feature type="compositionally biased region" description="Acidic residues" evidence="7">
    <location>
        <begin position="1498"/>
        <end position="1517"/>
    </location>
</feature>
<feature type="compositionally biased region" description="Basic and acidic residues" evidence="7">
    <location>
        <begin position="1576"/>
        <end position="1595"/>
    </location>
</feature>
<dbReference type="Pfam" id="PF00856">
    <property type="entry name" value="SET"/>
    <property type="match status" value="1"/>
</dbReference>
<evidence type="ECO:0000256" key="3">
    <source>
        <dbReference type="ARBA" id="ARBA00022723"/>
    </source>
</evidence>
<comment type="cofactor">
    <cofactor evidence="5">
        <name>Co(2+)</name>
        <dbReference type="ChEBI" id="CHEBI:48828"/>
    </cofactor>
    <cofactor evidence="5">
        <name>Zn(2+)</name>
        <dbReference type="ChEBI" id="CHEBI:29105"/>
    </cofactor>
    <cofactor evidence="5">
        <name>Mn(2+)</name>
        <dbReference type="ChEBI" id="CHEBI:29035"/>
    </cofactor>
    <cofactor evidence="5">
        <name>Fe(2+)</name>
        <dbReference type="ChEBI" id="CHEBI:29033"/>
    </cofactor>
    <text evidence="5">Binds 2 divalent metal cations per subunit. Has a high-affinity and a low affinity metal-binding site. The true nature of the physiological cofactor is under debate. The enzyme is active with cobalt, zinc, manganese or divalent iron ions. Most likely, methionine aminopeptidases function as mononuclear Fe(2+)-metalloproteases under physiological conditions, and the catalytically relevant metal-binding site has been assigned to the histidine-containing high-affinity site.</text>
</comment>
<dbReference type="InterPro" id="IPR032675">
    <property type="entry name" value="LRR_dom_sf"/>
</dbReference>
<feature type="binding site" evidence="5">
    <location>
        <position position="214"/>
    </location>
    <ligand>
        <name>a divalent metal cation</name>
        <dbReference type="ChEBI" id="CHEBI:60240"/>
        <label>2</label>
        <note>catalytic</note>
    </ligand>
</feature>
<dbReference type="Proteomes" id="UP000591131">
    <property type="component" value="Unassembled WGS sequence"/>
</dbReference>
<dbReference type="InterPro" id="IPR000994">
    <property type="entry name" value="Pept_M24"/>
</dbReference>
<dbReference type="CDD" id="cd20071">
    <property type="entry name" value="SET_SMYD"/>
    <property type="match status" value="1"/>
</dbReference>
<feature type="transmembrane region" description="Helical" evidence="8">
    <location>
        <begin position="419"/>
        <end position="441"/>
    </location>
</feature>
<dbReference type="PANTHER" id="PTHR43330:SF8">
    <property type="entry name" value="METHIONINE AMINOPEPTIDASE 1D, MITOCHONDRIAL"/>
    <property type="match status" value="1"/>
</dbReference>
<feature type="compositionally biased region" description="Acidic residues" evidence="7">
    <location>
        <begin position="306"/>
        <end position="323"/>
    </location>
</feature>
<feature type="binding site" evidence="5">
    <location>
        <position position="245"/>
    </location>
    <ligand>
        <name>a divalent metal cation</name>
        <dbReference type="ChEBI" id="CHEBI:60240"/>
        <label>1</label>
    </ligand>
</feature>
<feature type="compositionally biased region" description="Basic residues" evidence="7">
    <location>
        <begin position="1639"/>
        <end position="1653"/>
    </location>
</feature>
<dbReference type="GO" id="GO:0004239">
    <property type="term" value="F:initiator methionyl aminopeptidase activity"/>
    <property type="evidence" value="ECO:0007669"/>
    <property type="project" value="UniProtKB-UniRule"/>
</dbReference>
<keyword evidence="8" id="KW-0472">Membrane</keyword>
<evidence type="ECO:0000313" key="11">
    <source>
        <dbReference type="Proteomes" id="UP000591131"/>
    </source>
</evidence>
<comment type="caution">
    <text evidence="10">The sequence shown here is derived from an EMBL/GenBank/DDBJ whole genome shotgun (WGS) entry which is preliminary data.</text>
</comment>
<feature type="compositionally biased region" description="Basic residues" evidence="7">
    <location>
        <begin position="1552"/>
        <end position="1563"/>
    </location>
</feature>
<dbReference type="SUPFAM" id="SSF52047">
    <property type="entry name" value="RNI-like"/>
    <property type="match status" value="1"/>
</dbReference>
<dbReference type="InterPro" id="IPR036005">
    <property type="entry name" value="Creatinase/aminopeptidase-like"/>
</dbReference>
<keyword evidence="3 5" id="KW-0479">Metal-binding</keyword>
<evidence type="ECO:0000259" key="9">
    <source>
        <dbReference type="PROSITE" id="PS50280"/>
    </source>
</evidence>
<dbReference type="InterPro" id="IPR001214">
    <property type="entry name" value="SET_dom"/>
</dbReference>
<dbReference type="InterPro" id="IPR001714">
    <property type="entry name" value="Pept_M24_MAP"/>
</dbReference>
<feature type="binding site" evidence="5">
    <location>
        <position position="88"/>
    </location>
    <ligand>
        <name>substrate</name>
    </ligand>
</feature>
<evidence type="ECO:0000256" key="8">
    <source>
        <dbReference type="SAM" id="Phobius"/>
    </source>
</evidence>
<keyword evidence="8" id="KW-0812">Transmembrane</keyword>
<gene>
    <name evidence="10" type="ORF">FOL47_002937</name>
</gene>
<evidence type="ECO:0000256" key="4">
    <source>
        <dbReference type="ARBA" id="ARBA00022801"/>
    </source>
</evidence>
<feature type="compositionally biased region" description="Basic residues" evidence="7">
    <location>
        <begin position="1609"/>
        <end position="1629"/>
    </location>
</feature>
<comment type="function">
    <text evidence="6">Cotranslationally removes the N-terminal methionine from nascent proteins. The N-terminal methionine is often cleaved when the second residue in the primary sequence is small and uncharged (Met-Ala-, Cys, Gly, Pro, Ser, Thr, or Val).</text>
</comment>
<dbReference type="SUPFAM" id="SSF82199">
    <property type="entry name" value="SET domain"/>
    <property type="match status" value="1"/>
</dbReference>
<evidence type="ECO:0000256" key="5">
    <source>
        <dbReference type="HAMAP-Rule" id="MF_03174"/>
    </source>
</evidence>
<dbReference type="InterPro" id="IPR002467">
    <property type="entry name" value="Pept_M24A_MAP1"/>
</dbReference>
<dbReference type="GO" id="GO:0046872">
    <property type="term" value="F:metal ion binding"/>
    <property type="evidence" value="ECO:0007669"/>
    <property type="project" value="UniProtKB-UniRule"/>
</dbReference>
<reference evidence="10 11" key="1">
    <citation type="submission" date="2020-04" db="EMBL/GenBank/DDBJ databases">
        <title>Perkinsus chesapeaki whole genome sequence.</title>
        <authorList>
            <person name="Bogema D.R."/>
        </authorList>
    </citation>
    <scope>NUCLEOTIDE SEQUENCE [LARGE SCALE GENOMIC DNA]</scope>
    <source>
        <strain evidence="10">ATCC PRA-425</strain>
    </source>
</reference>
<proteinExistence type="inferred from homology"/>
<evidence type="ECO:0000256" key="6">
    <source>
        <dbReference type="RuleBase" id="RU003653"/>
    </source>
</evidence>
<keyword evidence="4 5" id="KW-0378">Hydrolase</keyword>
<feature type="region of interest" description="Disordered" evidence="7">
    <location>
        <begin position="1548"/>
        <end position="1664"/>
    </location>
</feature>
<feature type="transmembrane region" description="Helical" evidence="8">
    <location>
        <begin position="461"/>
        <end position="488"/>
    </location>
</feature>
<feature type="region of interest" description="Disordered" evidence="7">
    <location>
        <begin position="1481"/>
        <end position="1522"/>
    </location>
</feature>
<feature type="region of interest" description="Disordered" evidence="7">
    <location>
        <begin position="1447"/>
        <end position="1469"/>
    </location>
</feature>
<feature type="region of interest" description="Disordered" evidence="7">
    <location>
        <begin position="300"/>
        <end position="336"/>
    </location>
</feature>
<feature type="domain" description="SET" evidence="9">
    <location>
        <begin position="1025"/>
        <end position="1210"/>
    </location>
</feature>
<keyword evidence="11" id="KW-1185">Reference proteome</keyword>
<evidence type="ECO:0000256" key="2">
    <source>
        <dbReference type="ARBA" id="ARBA00022670"/>
    </source>
</evidence>
<dbReference type="PRINTS" id="PR00599">
    <property type="entry name" value="MAPEPTIDASE"/>
</dbReference>
<dbReference type="GO" id="GO:0070006">
    <property type="term" value="F:metalloaminopeptidase activity"/>
    <property type="evidence" value="ECO:0007669"/>
    <property type="project" value="UniProtKB-UniRule"/>
</dbReference>
<dbReference type="Gene3D" id="3.90.230.10">
    <property type="entry name" value="Creatinase/methionine aminopeptidase superfamily"/>
    <property type="match status" value="1"/>
</dbReference>
<dbReference type="OrthoDB" id="1028014at2759"/>
<dbReference type="InterPro" id="IPR046341">
    <property type="entry name" value="SET_dom_sf"/>
</dbReference>
<protein>
    <recommendedName>
        <fullName evidence="6">Methionine aminopeptidase</fullName>
        <ecNumber evidence="6">3.4.11.18</ecNumber>
    </recommendedName>
</protein>
<comment type="catalytic activity">
    <reaction evidence="5 6">
        <text>Release of N-terminal amino acids, preferentially methionine, from peptides and arylamides.</text>
        <dbReference type="EC" id="3.4.11.18"/>
    </reaction>
</comment>
<dbReference type="EMBL" id="JAAPAO010000187">
    <property type="protein sequence ID" value="KAF4668603.1"/>
    <property type="molecule type" value="Genomic_DNA"/>
</dbReference>
<dbReference type="Gene3D" id="3.80.10.10">
    <property type="entry name" value="Ribonuclease Inhibitor"/>
    <property type="match status" value="2"/>
</dbReference>
<feature type="binding site" evidence="5">
    <location>
        <position position="116"/>
    </location>
    <ligand>
        <name>a divalent metal cation</name>
        <dbReference type="ChEBI" id="CHEBI:60240"/>
        <label>2</label>
        <note>catalytic</note>
    </ligand>
</feature>
<feature type="binding site" evidence="5">
    <location>
        <position position="116"/>
    </location>
    <ligand>
        <name>a divalent metal cation</name>
        <dbReference type="ChEBI" id="CHEBI:60240"/>
        <label>1</label>
    </ligand>
</feature>